<protein>
    <submittedName>
        <fullName evidence="1">Uncharacterized protein</fullName>
    </submittedName>
</protein>
<dbReference type="Proteomes" id="UP000602510">
    <property type="component" value="Unassembled WGS sequence"/>
</dbReference>
<dbReference type="EMBL" id="JAACNO010001560">
    <property type="protein sequence ID" value="KAF4139221.1"/>
    <property type="molecule type" value="Genomic_DNA"/>
</dbReference>
<dbReference type="EMBL" id="JAACNO010001560">
    <property type="protein sequence ID" value="KAF4139222.1"/>
    <property type="molecule type" value="Genomic_DNA"/>
</dbReference>
<gene>
    <name evidence="1" type="ORF">GN244_ATG19214</name>
    <name evidence="2" type="ORF">GN958_ATG11581</name>
    <name evidence="3" type="ORF">GN958_ATG11582</name>
</gene>
<evidence type="ECO:0000313" key="2">
    <source>
        <dbReference type="EMBL" id="KAF4139221.1"/>
    </source>
</evidence>
<dbReference type="Proteomes" id="UP000704712">
    <property type="component" value="Unassembled WGS sequence"/>
</dbReference>
<reference evidence="1" key="1">
    <citation type="submission" date="2020-04" db="EMBL/GenBank/DDBJ databases">
        <title>Hybrid Assembly of Korean Phytophthora infestans isolates.</title>
        <authorList>
            <person name="Prokchorchik M."/>
            <person name="Lee Y."/>
            <person name="Seo J."/>
            <person name="Cho J.-H."/>
            <person name="Park Y.-E."/>
            <person name="Jang D.-C."/>
            <person name="Im J.-S."/>
            <person name="Choi J.-G."/>
            <person name="Park H.-J."/>
            <person name="Lee G.-B."/>
            <person name="Lee Y.-G."/>
            <person name="Hong S.-Y."/>
            <person name="Cho K."/>
            <person name="Sohn K.H."/>
        </authorList>
    </citation>
    <scope>NUCLEOTIDE SEQUENCE</scope>
    <source>
        <strain evidence="1">KR_1_A1</strain>
        <strain evidence="2">KR_2_A2</strain>
    </source>
</reference>
<organism evidence="1 4">
    <name type="scientific">Phytophthora infestans</name>
    <name type="common">Potato late blight agent</name>
    <name type="synonym">Botrytis infestans</name>
    <dbReference type="NCBI Taxonomy" id="4787"/>
    <lineage>
        <taxon>Eukaryota</taxon>
        <taxon>Sar</taxon>
        <taxon>Stramenopiles</taxon>
        <taxon>Oomycota</taxon>
        <taxon>Peronosporomycetes</taxon>
        <taxon>Peronosporales</taxon>
        <taxon>Peronosporaceae</taxon>
        <taxon>Phytophthora</taxon>
    </lineage>
</organism>
<keyword evidence="4" id="KW-1185">Reference proteome</keyword>
<proteinExistence type="predicted"/>
<evidence type="ECO:0000313" key="4">
    <source>
        <dbReference type="Proteomes" id="UP000602510"/>
    </source>
</evidence>
<sequence length="60" mass="6558">MAGDIKIPSAHKQAKGSIQCLEWQATLKEQIELLREHGESTSDKVCDSSRTVFASGDVVQ</sequence>
<accession>A0A833WD33</accession>
<comment type="caution">
    <text evidence="1">The sequence shown here is derived from an EMBL/GenBank/DDBJ whole genome shotgun (WGS) entry which is preliminary data.</text>
</comment>
<dbReference type="AlphaFoldDB" id="A0A833WD33"/>
<name>A0A833WD33_PHYIN</name>
<dbReference type="EMBL" id="WSZM01000893">
    <property type="protein sequence ID" value="KAF4029075.1"/>
    <property type="molecule type" value="Genomic_DNA"/>
</dbReference>
<evidence type="ECO:0000313" key="3">
    <source>
        <dbReference type="EMBL" id="KAF4139222.1"/>
    </source>
</evidence>
<evidence type="ECO:0000313" key="1">
    <source>
        <dbReference type="EMBL" id="KAF4029075.1"/>
    </source>
</evidence>